<gene>
    <name evidence="2" type="ORF">JMUB590_0958</name>
</gene>
<evidence type="ECO:0000313" key="2">
    <source>
        <dbReference type="EMBL" id="BBD92054.1"/>
    </source>
</evidence>
<feature type="transmembrane region" description="Helical" evidence="1">
    <location>
        <begin position="33"/>
        <end position="50"/>
    </location>
</feature>
<feature type="transmembrane region" description="Helical" evidence="1">
    <location>
        <begin position="143"/>
        <end position="163"/>
    </location>
</feature>
<keyword evidence="1" id="KW-0472">Membrane</keyword>
<dbReference type="EMBL" id="AP018586">
    <property type="protein sequence ID" value="BBD92054.1"/>
    <property type="molecule type" value="Genomic_DNA"/>
</dbReference>
<evidence type="ECO:0000313" key="3">
    <source>
        <dbReference type="Proteomes" id="UP000274772"/>
    </source>
</evidence>
<reference evidence="2 3" key="1">
    <citation type="submission" date="2018-05" db="EMBL/GenBank/DDBJ databases">
        <title>Complete genome sequencing of three human clinical isolates of Staphylococcus caprae reveals virulence factors similar to those of S. epidermidis and S. capitis.</title>
        <authorList>
            <person name="Watanabe S."/>
            <person name="Cui L."/>
        </authorList>
    </citation>
    <scope>NUCLEOTIDE SEQUENCE [LARGE SCALE GENOMIC DNA]</scope>
    <source>
        <strain evidence="2 3">JMUB590</strain>
    </source>
</reference>
<feature type="transmembrane region" description="Helical" evidence="1">
    <location>
        <begin position="62"/>
        <end position="78"/>
    </location>
</feature>
<feature type="transmembrane region" description="Helical" evidence="1">
    <location>
        <begin position="6"/>
        <end position="26"/>
    </location>
</feature>
<sequence length="173" mass="20709">MILLIIICEILFWIFLILGILIRYAFKSQKLSNLFLMSTPLIDLLLIFLTYNDLANNNEPTFMHGLSFVYIGYSIIYGKRTIKWADNLFNYYFNNAKNPNQFKVKEKNKLKYQWQEFKRICLCSLIILSFLLLGIYLSGFEHSFWFIYWIIVVIFTVLIWFIIGPVKEKFNSH</sequence>
<dbReference type="Proteomes" id="UP000274772">
    <property type="component" value="Chromosome"/>
</dbReference>
<accession>A0ABM7FTH1</accession>
<feature type="transmembrane region" description="Helical" evidence="1">
    <location>
        <begin position="117"/>
        <end position="137"/>
    </location>
</feature>
<evidence type="ECO:0000256" key="1">
    <source>
        <dbReference type="SAM" id="Phobius"/>
    </source>
</evidence>
<organism evidence="2 3">
    <name type="scientific">Staphylococcus caprae</name>
    <dbReference type="NCBI Taxonomy" id="29380"/>
    <lineage>
        <taxon>Bacteria</taxon>
        <taxon>Bacillati</taxon>
        <taxon>Bacillota</taxon>
        <taxon>Bacilli</taxon>
        <taxon>Bacillales</taxon>
        <taxon>Staphylococcaceae</taxon>
        <taxon>Staphylococcus</taxon>
    </lineage>
</organism>
<proteinExistence type="predicted"/>
<keyword evidence="1" id="KW-1133">Transmembrane helix</keyword>
<name>A0ABM7FTH1_9STAP</name>
<keyword evidence="3" id="KW-1185">Reference proteome</keyword>
<protein>
    <recommendedName>
        <fullName evidence="4">Integral membrane protein</fullName>
    </recommendedName>
</protein>
<keyword evidence="1" id="KW-0812">Transmembrane</keyword>
<evidence type="ECO:0008006" key="4">
    <source>
        <dbReference type="Google" id="ProtNLM"/>
    </source>
</evidence>